<dbReference type="EMBL" id="JAPZCX010000002">
    <property type="protein sequence ID" value="MDN5069665.1"/>
    <property type="molecule type" value="Genomic_DNA"/>
</dbReference>
<gene>
    <name evidence="1" type="ORF">O8C76_01330</name>
</gene>
<proteinExistence type="predicted"/>
<dbReference type="AlphaFoldDB" id="A0AAW7PVG3"/>
<sequence>MKTTIIGHSINIIGLNDMDLTAENDSFIYDINDSILAGNFTGRIEIDGKFYEWQVEASISPEEIDNLTYENKKMGDFLQKLGFTPDDITTLIINGDKVQKEKALKKVKEPYSVYAIDNEGSTENVESGLSLDKAKILKEKLTQELRDGAYINTTSSLKVITEFDFDQL</sequence>
<protein>
    <submittedName>
        <fullName evidence="1">Uncharacterized protein</fullName>
    </submittedName>
</protein>
<reference evidence="1" key="2">
    <citation type="journal article" date="2023" name="Microorganisms">
        <title>Genomic Characterization of Arcobacter butzleri Strains Isolated from Various Sources in Lithuania.</title>
        <authorList>
            <person name="Uljanovas D."/>
            <person name="Golz G."/>
            <person name="Fleischmann S."/>
            <person name="Kudirkiene E."/>
            <person name="Kasetiene N."/>
            <person name="Grineviciene A."/>
            <person name="Tamuleviciene E."/>
            <person name="Aksomaitiene J."/>
            <person name="Alter T."/>
            <person name="Malakauskas M."/>
        </authorList>
    </citation>
    <scope>NUCLEOTIDE SEQUENCE</scope>
    <source>
        <strain evidence="1">RCM69</strain>
    </source>
</reference>
<accession>A0AAW7PVG3</accession>
<dbReference type="Proteomes" id="UP001170288">
    <property type="component" value="Unassembled WGS sequence"/>
</dbReference>
<comment type="caution">
    <text evidence="1">The sequence shown here is derived from an EMBL/GenBank/DDBJ whole genome shotgun (WGS) entry which is preliminary data.</text>
</comment>
<dbReference type="RefSeq" id="WP_237938000.1">
    <property type="nucleotide sequence ID" value="NZ_JAKKPJ010000027.1"/>
</dbReference>
<reference evidence="1" key="1">
    <citation type="submission" date="2022-12" db="EMBL/GenBank/DDBJ databases">
        <authorList>
            <person name="Uljanovas D."/>
        </authorList>
    </citation>
    <scope>NUCLEOTIDE SEQUENCE</scope>
    <source>
        <strain evidence="1">RCM69</strain>
    </source>
</reference>
<evidence type="ECO:0000313" key="2">
    <source>
        <dbReference type="Proteomes" id="UP001170288"/>
    </source>
</evidence>
<organism evidence="1 2">
    <name type="scientific">Aliarcobacter butzleri</name>
    <dbReference type="NCBI Taxonomy" id="28197"/>
    <lineage>
        <taxon>Bacteria</taxon>
        <taxon>Pseudomonadati</taxon>
        <taxon>Campylobacterota</taxon>
        <taxon>Epsilonproteobacteria</taxon>
        <taxon>Campylobacterales</taxon>
        <taxon>Arcobacteraceae</taxon>
        <taxon>Aliarcobacter</taxon>
    </lineage>
</organism>
<evidence type="ECO:0000313" key="1">
    <source>
        <dbReference type="EMBL" id="MDN5069665.1"/>
    </source>
</evidence>
<name>A0AAW7PVG3_9BACT</name>